<feature type="compositionally biased region" description="Basic residues" evidence="1">
    <location>
        <begin position="1"/>
        <end position="11"/>
    </location>
</feature>
<gene>
    <name evidence="2" type="ORF">R1sor_014489</name>
</gene>
<dbReference type="EMBL" id="JBJQOH010000004">
    <property type="protein sequence ID" value="KAL3688180.1"/>
    <property type="molecule type" value="Genomic_DNA"/>
</dbReference>
<organism evidence="2 3">
    <name type="scientific">Riccia sorocarpa</name>
    <dbReference type="NCBI Taxonomy" id="122646"/>
    <lineage>
        <taxon>Eukaryota</taxon>
        <taxon>Viridiplantae</taxon>
        <taxon>Streptophyta</taxon>
        <taxon>Embryophyta</taxon>
        <taxon>Marchantiophyta</taxon>
        <taxon>Marchantiopsida</taxon>
        <taxon>Marchantiidae</taxon>
        <taxon>Marchantiales</taxon>
        <taxon>Ricciaceae</taxon>
        <taxon>Riccia</taxon>
    </lineage>
</organism>
<evidence type="ECO:0000313" key="2">
    <source>
        <dbReference type="EMBL" id="KAL3688180.1"/>
    </source>
</evidence>
<keyword evidence="3" id="KW-1185">Reference proteome</keyword>
<sequence length="127" mass="14405">MLPGYHRKRSSRGVDEARSVGGTQSFCVPEPEGRNSAFRKMRNAVGFSGGWLGMDMDFDSNIDDWNEDIDLVEEDWEALNGNRWYQENPAISYRTDAVASEGGTTLDDWQRSIRNVRREIDIGGKTL</sequence>
<evidence type="ECO:0000313" key="3">
    <source>
        <dbReference type="Proteomes" id="UP001633002"/>
    </source>
</evidence>
<protein>
    <submittedName>
        <fullName evidence="2">Uncharacterized protein</fullName>
    </submittedName>
</protein>
<reference evidence="2 3" key="1">
    <citation type="submission" date="2024-09" db="EMBL/GenBank/DDBJ databases">
        <title>Chromosome-scale assembly of Riccia sorocarpa.</title>
        <authorList>
            <person name="Paukszto L."/>
        </authorList>
    </citation>
    <scope>NUCLEOTIDE SEQUENCE [LARGE SCALE GENOMIC DNA]</scope>
    <source>
        <strain evidence="2">LP-2024</strain>
        <tissue evidence="2">Aerial parts of the thallus</tissue>
    </source>
</reference>
<proteinExistence type="predicted"/>
<feature type="region of interest" description="Disordered" evidence="1">
    <location>
        <begin position="1"/>
        <end position="33"/>
    </location>
</feature>
<accession>A0ABD3HCQ1</accession>
<name>A0ABD3HCQ1_9MARC</name>
<dbReference type="AlphaFoldDB" id="A0ABD3HCQ1"/>
<dbReference type="Proteomes" id="UP001633002">
    <property type="component" value="Unassembled WGS sequence"/>
</dbReference>
<evidence type="ECO:0000256" key="1">
    <source>
        <dbReference type="SAM" id="MobiDB-lite"/>
    </source>
</evidence>
<comment type="caution">
    <text evidence="2">The sequence shown here is derived from an EMBL/GenBank/DDBJ whole genome shotgun (WGS) entry which is preliminary data.</text>
</comment>